<evidence type="ECO:0000313" key="6">
    <source>
        <dbReference type="Proteomes" id="UP000186922"/>
    </source>
</evidence>
<dbReference type="Proteomes" id="UP000186922">
    <property type="component" value="Unassembled WGS sequence"/>
</dbReference>
<feature type="domain" description="Tetratricopeptide repeat protein 7 N-terminal" evidence="4">
    <location>
        <begin position="121"/>
        <end position="399"/>
    </location>
</feature>
<name>A0A1D1ULJ1_RAMVA</name>
<dbReference type="InterPro" id="IPR051722">
    <property type="entry name" value="Endocytosis_PI4K-reg_protein"/>
</dbReference>
<dbReference type="STRING" id="947166.A0A1D1ULJ1"/>
<evidence type="ECO:0000259" key="4">
    <source>
        <dbReference type="Pfam" id="PF19440"/>
    </source>
</evidence>
<dbReference type="InterPro" id="IPR045819">
    <property type="entry name" value="TTC7_N"/>
</dbReference>
<comment type="function">
    <text evidence="1">Involved in endocytosis.</text>
</comment>
<dbReference type="PANTHER" id="PTHR23083">
    <property type="entry name" value="TETRATRICOPEPTIDE REPEAT PROTEIN, TPR"/>
    <property type="match status" value="1"/>
</dbReference>
<dbReference type="SMART" id="SM00028">
    <property type="entry name" value="TPR"/>
    <property type="match status" value="4"/>
</dbReference>
<dbReference type="PANTHER" id="PTHR23083:SF464">
    <property type="entry name" value="TETRATRICOPEPTIDE REPEAT DOMAIN 7, ISOFORM A"/>
    <property type="match status" value="1"/>
</dbReference>
<protein>
    <recommendedName>
        <fullName evidence="4">Tetratricopeptide repeat protein 7 N-terminal domain-containing protein</fullName>
    </recommendedName>
</protein>
<organism evidence="5 6">
    <name type="scientific">Ramazzottius varieornatus</name>
    <name type="common">Water bear</name>
    <name type="synonym">Tardigrade</name>
    <dbReference type="NCBI Taxonomy" id="947166"/>
    <lineage>
        <taxon>Eukaryota</taxon>
        <taxon>Metazoa</taxon>
        <taxon>Ecdysozoa</taxon>
        <taxon>Tardigrada</taxon>
        <taxon>Eutardigrada</taxon>
        <taxon>Parachela</taxon>
        <taxon>Hypsibioidea</taxon>
        <taxon>Ramazzottiidae</taxon>
        <taxon>Ramazzottius</taxon>
    </lineage>
</organism>
<reference evidence="5 6" key="1">
    <citation type="journal article" date="2016" name="Nat. Commun.">
        <title>Extremotolerant tardigrade genome and improved radiotolerance of human cultured cells by tardigrade-unique protein.</title>
        <authorList>
            <person name="Hashimoto T."/>
            <person name="Horikawa D.D."/>
            <person name="Saito Y."/>
            <person name="Kuwahara H."/>
            <person name="Kozuka-Hata H."/>
            <person name="Shin-I T."/>
            <person name="Minakuchi Y."/>
            <person name="Ohishi K."/>
            <person name="Motoyama A."/>
            <person name="Aizu T."/>
            <person name="Enomoto A."/>
            <person name="Kondo K."/>
            <person name="Tanaka S."/>
            <person name="Hara Y."/>
            <person name="Koshikawa S."/>
            <person name="Sagara H."/>
            <person name="Miura T."/>
            <person name="Yokobori S."/>
            <person name="Miyagawa K."/>
            <person name="Suzuki Y."/>
            <person name="Kubo T."/>
            <person name="Oyama M."/>
            <person name="Kohara Y."/>
            <person name="Fujiyama A."/>
            <person name="Arakawa K."/>
            <person name="Katayama T."/>
            <person name="Toyoda A."/>
            <person name="Kunieda T."/>
        </authorList>
    </citation>
    <scope>NUCLEOTIDE SEQUENCE [LARGE SCALE GENOMIC DNA]</scope>
    <source>
        <strain evidence="5 6">YOKOZUNA-1</strain>
    </source>
</reference>
<dbReference type="InterPro" id="IPR011990">
    <property type="entry name" value="TPR-like_helical_dom_sf"/>
</dbReference>
<gene>
    <name evidence="5" type="primary">RvY_00886-1</name>
    <name evidence="5" type="synonym">RvY_00886.1</name>
    <name evidence="5" type="ORF">RvY_00886</name>
</gene>
<evidence type="ECO:0000256" key="3">
    <source>
        <dbReference type="SAM" id="MobiDB-lite"/>
    </source>
</evidence>
<dbReference type="AlphaFoldDB" id="A0A1D1ULJ1"/>
<dbReference type="OrthoDB" id="29013at2759"/>
<dbReference type="EMBL" id="BDGG01000001">
    <property type="protein sequence ID" value="GAU88137.1"/>
    <property type="molecule type" value="Genomic_DNA"/>
</dbReference>
<keyword evidence="6" id="KW-1185">Reference proteome</keyword>
<evidence type="ECO:0000256" key="1">
    <source>
        <dbReference type="ARBA" id="ARBA00002550"/>
    </source>
</evidence>
<sequence>MDLLFGSPLSKLKTELQTHRMKGEWEVILHKLQVFEGNRDASLLFYEGESKVELHCEDLLAQQYGQRSEETPPSQAATIILDSGKDVDRPPSGLSETNQETVPDNFKHDGSKTLQIFLTEKGSEEEESLRHLSWILLAKQAYVEGQLETPAVFLQNAELQKFEFSKPHDPRTLRLVAEGLAITGACAEKFDLPNMPIRSDQERANDAWTCYEIAAALALRCNNATPSDILTTQTAFEAHALLIGPILEKAIRTCLLVGPQDENIQHSLQKYRWCLQTMRLISSRLLRLQFTRQMVEILASGVESTQEHRDKLIEKLDHLKVQVARPDTPTPTTTVPPENSTDEQMLLLEVANNLAAEEMVLNMSSDFSSLRSTALGLALPILDLSTIRALRMDQMDMLESNWSRLIPRCYDLPFMVLRYAQAQACNSKYRQAYGTLKNLFRLSEKNLHGHILAAVLCLQHLRDPFVGAQHAGKALALAQDDSSRYIALLLLAVSLAQQLNLSTIPRTDDNIMKVTNLFEEAIQLNREDYRLFLNKALFEAQCGRLDEASDSVQQCLMVNEDCNEGWHLCALILTAVGRNDEALEIMGKYVEEETADMDIFSTHLALLEKMGRWKDALSLAKIVLCKIPVPHDRLLEEDQEIDFLDGPSHVSLSSMPSDRRGAGDYESETLHSYSATRTEPSSTVEVLNETTSLLQADADITMDTADSEQIEETVTTSTVVESVMAVLQSVTANLALSSTASSNEVNKATIVEAKLTEDVEVPPEPGTTPSTGIFASIVGKVASVFTSTAAEVKAEAEDFKKAVEQWWTPGAVEKQRGLFLAHIASLHINMGSISEAEEAVTQAESLHVDTYLLEHVKGLLAVIHGDNVQAKACFELAILLNPSFVYAWLGLLDVAVQNGNSGLINEYLIQMRQHCADDVETWMLSGQFAMEMDKEEEADDYLERAQTLMGNRPVRTFRVVDWKVAL</sequence>
<feature type="region of interest" description="Disordered" evidence="3">
    <location>
        <begin position="646"/>
        <end position="665"/>
    </location>
</feature>
<comment type="similarity">
    <text evidence="2">Belongs to the YPP1 family.</text>
</comment>
<proteinExistence type="inferred from homology"/>
<evidence type="ECO:0000313" key="5">
    <source>
        <dbReference type="EMBL" id="GAU88137.1"/>
    </source>
</evidence>
<evidence type="ECO:0000256" key="2">
    <source>
        <dbReference type="ARBA" id="ARBA00038251"/>
    </source>
</evidence>
<feature type="region of interest" description="Disordered" evidence="3">
    <location>
        <begin position="83"/>
        <end position="106"/>
    </location>
</feature>
<dbReference type="Gene3D" id="1.25.40.10">
    <property type="entry name" value="Tetratricopeptide repeat domain"/>
    <property type="match status" value="2"/>
</dbReference>
<dbReference type="Pfam" id="PF19440">
    <property type="entry name" value="TTC7_N"/>
    <property type="match status" value="1"/>
</dbReference>
<dbReference type="SUPFAM" id="SSF48452">
    <property type="entry name" value="TPR-like"/>
    <property type="match status" value="2"/>
</dbReference>
<dbReference type="InterPro" id="IPR019734">
    <property type="entry name" value="TPR_rpt"/>
</dbReference>
<accession>A0A1D1ULJ1</accession>
<comment type="caution">
    <text evidence="5">The sequence shown here is derived from an EMBL/GenBank/DDBJ whole genome shotgun (WGS) entry which is preliminary data.</text>
</comment>